<feature type="signal peptide" evidence="1">
    <location>
        <begin position="1"/>
        <end position="16"/>
    </location>
</feature>
<evidence type="ECO:0000313" key="2">
    <source>
        <dbReference type="EMBL" id="KAE8150815.1"/>
    </source>
</evidence>
<feature type="chain" id="PRO_5024800322" evidence="1">
    <location>
        <begin position="17"/>
        <end position="56"/>
    </location>
</feature>
<reference evidence="2 3" key="1">
    <citation type="submission" date="2019-04" db="EMBL/GenBank/DDBJ databases">
        <title>Friends and foes A comparative genomics study of 23 Aspergillus species from section Flavi.</title>
        <authorList>
            <consortium name="DOE Joint Genome Institute"/>
            <person name="Kjaerbolling I."/>
            <person name="Vesth T."/>
            <person name="Frisvad J.C."/>
            <person name="Nybo J.L."/>
            <person name="Theobald S."/>
            <person name="Kildgaard S."/>
            <person name="Isbrandt T."/>
            <person name="Kuo A."/>
            <person name="Sato A."/>
            <person name="Lyhne E.K."/>
            <person name="Kogle M.E."/>
            <person name="Wiebenga A."/>
            <person name="Kun R.S."/>
            <person name="Lubbers R.J."/>
            <person name="Makela M.R."/>
            <person name="Barry K."/>
            <person name="Chovatia M."/>
            <person name="Clum A."/>
            <person name="Daum C."/>
            <person name="Haridas S."/>
            <person name="He G."/>
            <person name="LaButti K."/>
            <person name="Lipzen A."/>
            <person name="Mondo S."/>
            <person name="Riley R."/>
            <person name="Salamov A."/>
            <person name="Simmons B.A."/>
            <person name="Magnuson J.K."/>
            <person name="Henrissat B."/>
            <person name="Mortensen U.H."/>
            <person name="Larsen T.O."/>
            <person name="Devries R.P."/>
            <person name="Grigoriev I.V."/>
            <person name="Machida M."/>
            <person name="Baker S.E."/>
            <person name="Andersen M.R."/>
        </authorList>
    </citation>
    <scope>NUCLEOTIDE SEQUENCE [LARGE SCALE GENOMIC DNA]</scope>
    <source>
        <strain evidence="2 3">IBT 18842</strain>
    </source>
</reference>
<sequence length="56" mass="6006">MRFIIVFATLLAVAYGASLETRQQGQGCIEVHSPDTCGAHGRVKCDGSAGFLKKCY</sequence>
<proteinExistence type="predicted"/>
<dbReference type="Proteomes" id="UP000325780">
    <property type="component" value="Unassembled WGS sequence"/>
</dbReference>
<protein>
    <submittedName>
        <fullName evidence="2">Uncharacterized protein</fullName>
    </submittedName>
</protein>
<keyword evidence="1" id="KW-0732">Signal</keyword>
<gene>
    <name evidence="2" type="ORF">BDV25DRAFT_139497</name>
</gene>
<dbReference type="OrthoDB" id="4478296at2759"/>
<evidence type="ECO:0000256" key="1">
    <source>
        <dbReference type="SAM" id="SignalP"/>
    </source>
</evidence>
<evidence type="ECO:0000313" key="3">
    <source>
        <dbReference type="Proteomes" id="UP000325780"/>
    </source>
</evidence>
<dbReference type="AlphaFoldDB" id="A0A5N6TWQ3"/>
<name>A0A5N6TWQ3_ASPAV</name>
<keyword evidence="3" id="KW-1185">Reference proteome</keyword>
<dbReference type="EMBL" id="ML742085">
    <property type="protein sequence ID" value="KAE8150815.1"/>
    <property type="molecule type" value="Genomic_DNA"/>
</dbReference>
<organism evidence="2 3">
    <name type="scientific">Aspergillus avenaceus</name>
    <dbReference type="NCBI Taxonomy" id="36643"/>
    <lineage>
        <taxon>Eukaryota</taxon>
        <taxon>Fungi</taxon>
        <taxon>Dikarya</taxon>
        <taxon>Ascomycota</taxon>
        <taxon>Pezizomycotina</taxon>
        <taxon>Eurotiomycetes</taxon>
        <taxon>Eurotiomycetidae</taxon>
        <taxon>Eurotiales</taxon>
        <taxon>Aspergillaceae</taxon>
        <taxon>Aspergillus</taxon>
        <taxon>Aspergillus subgen. Circumdati</taxon>
    </lineage>
</organism>
<accession>A0A5N6TWQ3</accession>